<gene>
    <name evidence="1" type="ORF">MLD38_000848</name>
</gene>
<protein>
    <submittedName>
        <fullName evidence="1">Uncharacterized protein</fullName>
    </submittedName>
</protein>
<name>A0ACB9SBG2_9MYRT</name>
<reference evidence="2" key="1">
    <citation type="journal article" date="2023" name="Front. Plant Sci.">
        <title>Chromosomal-level genome assembly of Melastoma candidum provides insights into trichome evolution.</title>
        <authorList>
            <person name="Zhong Y."/>
            <person name="Wu W."/>
            <person name="Sun C."/>
            <person name="Zou P."/>
            <person name="Liu Y."/>
            <person name="Dai S."/>
            <person name="Zhou R."/>
        </authorList>
    </citation>
    <scope>NUCLEOTIDE SEQUENCE [LARGE SCALE GENOMIC DNA]</scope>
</reference>
<comment type="caution">
    <text evidence="1">The sequence shown here is derived from an EMBL/GenBank/DDBJ whole genome shotgun (WGS) entry which is preliminary data.</text>
</comment>
<evidence type="ECO:0000313" key="2">
    <source>
        <dbReference type="Proteomes" id="UP001057402"/>
    </source>
</evidence>
<proteinExistence type="predicted"/>
<dbReference type="Proteomes" id="UP001057402">
    <property type="component" value="Chromosome 1"/>
</dbReference>
<sequence length="72" mass="7837">MHGSRLNCGYPPQIPKAKVSLVLGGSAEDIRIALLKRFGVGEYVPQFKGQKSGATKTLKLHSAPPPFLQRSY</sequence>
<dbReference type="EMBL" id="CM042880">
    <property type="protein sequence ID" value="KAI4388528.1"/>
    <property type="molecule type" value="Genomic_DNA"/>
</dbReference>
<organism evidence="1 2">
    <name type="scientific">Melastoma candidum</name>
    <dbReference type="NCBI Taxonomy" id="119954"/>
    <lineage>
        <taxon>Eukaryota</taxon>
        <taxon>Viridiplantae</taxon>
        <taxon>Streptophyta</taxon>
        <taxon>Embryophyta</taxon>
        <taxon>Tracheophyta</taxon>
        <taxon>Spermatophyta</taxon>
        <taxon>Magnoliopsida</taxon>
        <taxon>eudicotyledons</taxon>
        <taxon>Gunneridae</taxon>
        <taxon>Pentapetalae</taxon>
        <taxon>rosids</taxon>
        <taxon>malvids</taxon>
        <taxon>Myrtales</taxon>
        <taxon>Melastomataceae</taxon>
        <taxon>Melastomatoideae</taxon>
        <taxon>Melastomateae</taxon>
        <taxon>Melastoma</taxon>
    </lineage>
</organism>
<keyword evidence="2" id="KW-1185">Reference proteome</keyword>
<evidence type="ECO:0000313" key="1">
    <source>
        <dbReference type="EMBL" id="KAI4388528.1"/>
    </source>
</evidence>
<accession>A0ACB9SBG2</accession>